<dbReference type="InterPro" id="IPR036397">
    <property type="entry name" value="RNaseH_sf"/>
</dbReference>
<dbReference type="InterPro" id="IPR041588">
    <property type="entry name" value="Integrase_H2C2"/>
</dbReference>
<sequence>MDKTMAAISGLYWFPGMRRYLKKYISCCLPCLYNKEPGGKKPGYLHPIEKVAVPFDTLHVDHLGPFVKSKRKNTYLIVIVDAFTKFVFMKAVPSSKTGPLLNFLDTVIENFGVPLHESCAVVEDRTTSEFFGHCNRKFWCTTTDNFG</sequence>
<dbReference type="Proteomes" id="UP001458880">
    <property type="component" value="Unassembled WGS sequence"/>
</dbReference>
<name>A0AAW1ITX6_POPJA</name>
<dbReference type="SUPFAM" id="SSF53098">
    <property type="entry name" value="Ribonuclease H-like"/>
    <property type="match status" value="1"/>
</dbReference>
<keyword evidence="3" id="KW-1185">Reference proteome</keyword>
<dbReference type="Pfam" id="PF17921">
    <property type="entry name" value="Integrase_H2C2"/>
    <property type="match status" value="1"/>
</dbReference>
<dbReference type="EMBL" id="JASPKY010000554">
    <property type="protein sequence ID" value="KAK9693067.1"/>
    <property type="molecule type" value="Genomic_DNA"/>
</dbReference>
<dbReference type="AlphaFoldDB" id="A0AAW1ITX6"/>
<protein>
    <submittedName>
        <fullName evidence="2">Integrase zinc binding domain</fullName>
    </submittedName>
</protein>
<dbReference type="InterPro" id="IPR012337">
    <property type="entry name" value="RNaseH-like_sf"/>
</dbReference>
<dbReference type="InterPro" id="IPR052160">
    <property type="entry name" value="Gypsy_RT_Integrase-like"/>
</dbReference>
<evidence type="ECO:0000259" key="1">
    <source>
        <dbReference type="Pfam" id="PF17921"/>
    </source>
</evidence>
<dbReference type="PANTHER" id="PTHR47266">
    <property type="entry name" value="ENDONUCLEASE-RELATED"/>
    <property type="match status" value="1"/>
</dbReference>
<feature type="domain" description="Integrase zinc-binding" evidence="1">
    <location>
        <begin position="2"/>
        <end position="35"/>
    </location>
</feature>
<gene>
    <name evidence="2" type="ORF">QE152_g34457</name>
</gene>
<dbReference type="Gene3D" id="3.30.420.10">
    <property type="entry name" value="Ribonuclease H-like superfamily/Ribonuclease H"/>
    <property type="match status" value="1"/>
</dbReference>
<accession>A0AAW1ITX6</accession>
<evidence type="ECO:0000313" key="2">
    <source>
        <dbReference type="EMBL" id="KAK9693067.1"/>
    </source>
</evidence>
<organism evidence="2 3">
    <name type="scientific">Popillia japonica</name>
    <name type="common">Japanese beetle</name>
    <dbReference type="NCBI Taxonomy" id="7064"/>
    <lineage>
        <taxon>Eukaryota</taxon>
        <taxon>Metazoa</taxon>
        <taxon>Ecdysozoa</taxon>
        <taxon>Arthropoda</taxon>
        <taxon>Hexapoda</taxon>
        <taxon>Insecta</taxon>
        <taxon>Pterygota</taxon>
        <taxon>Neoptera</taxon>
        <taxon>Endopterygota</taxon>
        <taxon>Coleoptera</taxon>
        <taxon>Polyphaga</taxon>
        <taxon>Scarabaeiformia</taxon>
        <taxon>Scarabaeidae</taxon>
        <taxon>Rutelinae</taxon>
        <taxon>Popillia</taxon>
    </lineage>
</organism>
<proteinExistence type="predicted"/>
<evidence type="ECO:0000313" key="3">
    <source>
        <dbReference type="Proteomes" id="UP001458880"/>
    </source>
</evidence>
<dbReference type="Gene3D" id="1.10.340.70">
    <property type="match status" value="1"/>
</dbReference>
<reference evidence="2 3" key="1">
    <citation type="journal article" date="2024" name="BMC Genomics">
        <title>De novo assembly and annotation of Popillia japonica's genome with initial clues to its potential as an invasive pest.</title>
        <authorList>
            <person name="Cucini C."/>
            <person name="Boschi S."/>
            <person name="Funari R."/>
            <person name="Cardaioli E."/>
            <person name="Iannotti N."/>
            <person name="Marturano G."/>
            <person name="Paoli F."/>
            <person name="Bruttini M."/>
            <person name="Carapelli A."/>
            <person name="Frati F."/>
            <person name="Nardi F."/>
        </authorList>
    </citation>
    <scope>NUCLEOTIDE SEQUENCE [LARGE SCALE GENOMIC DNA]</scope>
    <source>
        <strain evidence="2">DMR45628</strain>
    </source>
</reference>
<dbReference type="GO" id="GO:0003676">
    <property type="term" value="F:nucleic acid binding"/>
    <property type="evidence" value="ECO:0007669"/>
    <property type="project" value="InterPro"/>
</dbReference>
<comment type="caution">
    <text evidence="2">The sequence shown here is derived from an EMBL/GenBank/DDBJ whole genome shotgun (WGS) entry which is preliminary data.</text>
</comment>